<keyword evidence="2" id="KW-1185">Reference proteome</keyword>
<dbReference type="EMBL" id="CM037157">
    <property type="protein sequence ID" value="KAH7850204.1"/>
    <property type="molecule type" value="Genomic_DNA"/>
</dbReference>
<evidence type="ECO:0000313" key="2">
    <source>
        <dbReference type="Proteomes" id="UP000828048"/>
    </source>
</evidence>
<comment type="caution">
    <text evidence="1">The sequence shown here is derived from an EMBL/GenBank/DDBJ whole genome shotgun (WGS) entry which is preliminary data.</text>
</comment>
<accession>A0ACB7YB72</accession>
<organism evidence="1 2">
    <name type="scientific">Vaccinium darrowii</name>
    <dbReference type="NCBI Taxonomy" id="229202"/>
    <lineage>
        <taxon>Eukaryota</taxon>
        <taxon>Viridiplantae</taxon>
        <taxon>Streptophyta</taxon>
        <taxon>Embryophyta</taxon>
        <taxon>Tracheophyta</taxon>
        <taxon>Spermatophyta</taxon>
        <taxon>Magnoliopsida</taxon>
        <taxon>eudicotyledons</taxon>
        <taxon>Gunneridae</taxon>
        <taxon>Pentapetalae</taxon>
        <taxon>asterids</taxon>
        <taxon>Ericales</taxon>
        <taxon>Ericaceae</taxon>
        <taxon>Vaccinioideae</taxon>
        <taxon>Vaccinieae</taxon>
        <taxon>Vaccinium</taxon>
    </lineage>
</organism>
<gene>
    <name evidence="1" type="ORF">Vadar_029192</name>
</gene>
<proteinExistence type="predicted"/>
<sequence>MDRVVRKREFANKWVDDLGPKIHKKIEKIKNRYGDYIIYPCGEGKFEAGGVHGGQHTINLQQQSCSYRRWDLTGIPCEHAAWVIDESSGELEEYVSDWYSKLSYLTSYGNIMHPMNGPIMWEKSGKAPIKLGEFVKQLERPQSVAKKATTTGLANPLGLQIPFHGPIPTQKEEDKKGDKEEEEDKEGDNESITKANRKQSIAATGHPKLSISGVNQNRSTKKPDLDGQNRPNPARIC</sequence>
<protein>
    <submittedName>
        <fullName evidence="1">Uncharacterized protein</fullName>
    </submittedName>
</protein>
<evidence type="ECO:0000313" key="1">
    <source>
        <dbReference type="EMBL" id="KAH7850204.1"/>
    </source>
</evidence>
<dbReference type="Proteomes" id="UP000828048">
    <property type="component" value="Chromosome 7"/>
</dbReference>
<name>A0ACB7YB72_9ERIC</name>
<reference evidence="1 2" key="1">
    <citation type="journal article" date="2021" name="Hortic Res">
        <title>High-quality reference genome and annotation aids understanding of berry development for evergreen blueberry (Vaccinium darrowii).</title>
        <authorList>
            <person name="Yu J."/>
            <person name="Hulse-Kemp A.M."/>
            <person name="Babiker E."/>
            <person name="Staton M."/>
        </authorList>
    </citation>
    <scope>NUCLEOTIDE SEQUENCE [LARGE SCALE GENOMIC DNA]</scope>
    <source>
        <strain evidence="2">cv. NJ 8807/NJ 8810</strain>
        <tissue evidence="1">Young leaf</tissue>
    </source>
</reference>